<dbReference type="GO" id="GO:0001522">
    <property type="term" value="P:pseudouridine synthesis"/>
    <property type="evidence" value="ECO:0007669"/>
    <property type="project" value="InterPro"/>
</dbReference>
<dbReference type="InterPro" id="IPR007504">
    <property type="entry name" value="H/ACA_rnp_Gar1/Naf1"/>
</dbReference>
<evidence type="ECO:0000256" key="8">
    <source>
        <dbReference type="ARBA" id="ARBA00023242"/>
    </source>
</evidence>
<feature type="compositionally biased region" description="Polar residues" evidence="10">
    <location>
        <begin position="452"/>
        <end position="483"/>
    </location>
</feature>
<feature type="compositionally biased region" description="Polar residues" evidence="10">
    <location>
        <begin position="98"/>
        <end position="115"/>
    </location>
</feature>
<feature type="compositionally biased region" description="Acidic residues" evidence="10">
    <location>
        <begin position="371"/>
        <end position="384"/>
    </location>
</feature>
<keyword evidence="5" id="KW-0698">rRNA processing</keyword>
<proteinExistence type="inferred from homology"/>
<comment type="subcellular location">
    <subcellularLocation>
        <location evidence="1">Nucleus</location>
    </subcellularLocation>
</comment>
<name>A0A0G2G1D4_PHACM</name>
<dbReference type="Proteomes" id="UP000053317">
    <property type="component" value="Unassembled WGS sequence"/>
</dbReference>
<dbReference type="PANTHER" id="PTHR31633">
    <property type="entry name" value="H/ACA RIBONUCLEOPROTEIN COMPLEX NON-CORE SUBUNIT NAF1"/>
    <property type="match status" value="1"/>
</dbReference>
<dbReference type="AlphaFoldDB" id="A0A0G2G1D4"/>
<evidence type="ECO:0000256" key="5">
    <source>
        <dbReference type="ARBA" id="ARBA00022552"/>
    </source>
</evidence>
<feature type="region of interest" description="Disordered" evidence="10">
    <location>
        <begin position="80"/>
        <end position="149"/>
    </location>
</feature>
<evidence type="ECO:0000256" key="10">
    <source>
        <dbReference type="SAM" id="MobiDB-lite"/>
    </source>
</evidence>
<reference evidence="11 12" key="1">
    <citation type="submission" date="2015-05" db="EMBL/GenBank/DDBJ databases">
        <title>Distinctive expansion of gene families associated with plant cell wall degradation and secondary metabolism in the genomes of grapevine trunk pathogens.</title>
        <authorList>
            <person name="Lawrence D.P."/>
            <person name="Travadon R."/>
            <person name="Rolshausen P.E."/>
            <person name="Baumgartner K."/>
        </authorList>
    </citation>
    <scope>NUCLEOTIDE SEQUENCE [LARGE SCALE GENOMIC DNA]</scope>
    <source>
        <strain evidence="11">UCRPC4</strain>
    </source>
</reference>
<dbReference type="InterPro" id="IPR038664">
    <property type="entry name" value="Gar1/Naf1_Cbf5-bd_sf"/>
</dbReference>
<evidence type="ECO:0000256" key="2">
    <source>
        <dbReference type="ARBA" id="ARBA00009801"/>
    </source>
</evidence>
<feature type="region of interest" description="Disordered" evidence="10">
    <location>
        <begin position="168"/>
        <end position="193"/>
    </location>
</feature>
<feature type="compositionally biased region" description="Basic and acidic residues" evidence="10">
    <location>
        <begin position="332"/>
        <end position="350"/>
    </location>
</feature>
<evidence type="ECO:0000256" key="3">
    <source>
        <dbReference type="ARBA" id="ARBA00021438"/>
    </source>
</evidence>
<dbReference type="GO" id="GO:0000493">
    <property type="term" value="P:box H/ACA snoRNP assembly"/>
    <property type="evidence" value="ECO:0007669"/>
    <property type="project" value="InterPro"/>
</dbReference>
<keyword evidence="6" id="KW-0597">Phosphoprotein</keyword>
<feature type="region of interest" description="Disordered" evidence="10">
    <location>
        <begin position="306"/>
        <end position="585"/>
    </location>
</feature>
<dbReference type="FunFam" id="2.40.10.230:FF:000002">
    <property type="entry name" value="H/ACA ribonucleoprotein complex non-core subunit NAF1"/>
    <property type="match status" value="1"/>
</dbReference>
<dbReference type="InterPro" id="IPR040309">
    <property type="entry name" value="Naf1"/>
</dbReference>
<dbReference type="PANTHER" id="PTHR31633:SF1">
    <property type="entry name" value="H_ACA RIBONUCLEOPROTEIN COMPLEX NON-CORE SUBUNIT NAF1"/>
    <property type="match status" value="1"/>
</dbReference>
<gene>
    <name evidence="11" type="ORF">UCRPC4_g05381</name>
</gene>
<keyword evidence="12" id="KW-1185">Reference proteome</keyword>
<accession>A0A0G2G1D4</accession>
<evidence type="ECO:0000256" key="7">
    <source>
        <dbReference type="ARBA" id="ARBA00022884"/>
    </source>
</evidence>
<evidence type="ECO:0000313" key="11">
    <source>
        <dbReference type="EMBL" id="KKY17748.1"/>
    </source>
</evidence>
<dbReference type="GO" id="GO:0003723">
    <property type="term" value="F:RNA binding"/>
    <property type="evidence" value="ECO:0007669"/>
    <property type="project" value="UniProtKB-KW"/>
</dbReference>
<comment type="similarity">
    <text evidence="2">Belongs to the NAF1 family.</text>
</comment>
<organism evidence="11 12">
    <name type="scientific">Phaeomoniella chlamydospora</name>
    <name type="common">Phaeoacremonium chlamydosporum</name>
    <dbReference type="NCBI Taxonomy" id="158046"/>
    <lineage>
        <taxon>Eukaryota</taxon>
        <taxon>Fungi</taxon>
        <taxon>Dikarya</taxon>
        <taxon>Ascomycota</taxon>
        <taxon>Pezizomycotina</taxon>
        <taxon>Eurotiomycetes</taxon>
        <taxon>Chaetothyriomycetidae</taxon>
        <taxon>Phaeomoniellales</taxon>
        <taxon>Phaeomoniellaceae</taxon>
        <taxon>Phaeomoniella</taxon>
    </lineage>
</organism>
<evidence type="ECO:0000256" key="6">
    <source>
        <dbReference type="ARBA" id="ARBA00022553"/>
    </source>
</evidence>
<evidence type="ECO:0000256" key="9">
    <source>
        <dbReference type="ARBA" id="ARBA00076743"/>
    </source>
</evidence>
<dbReference type="Gene3D" id="2.40.10.230">
    <property type="entry name" value="Probable tRNA pseudouridine synthase domain"/>
    <property type="match status" value="1"/>
</dbReference>
<dbReference type="InterPro" id="IPR009000">
    <property type="entry name" value="Transl_B-barrel_sf"/>
</dbReference>
<dbReference type="EMBL" id="LCWF01000137">
    <property type="protein sequence ID" value="KKY17748.1"/>
    <property type="molecule type" value="Genomic_DNA"/>
</dbReference>
<protein>
    <recommendedName>
        <fullName evidence="3">H/ACA ribonucleoprotein complex non-core subunit NAF1</fullName>
    </recommendedName>
    <alternativeName>
        <fullName evidence="9">Nuclear assembly factor 1</fullName>
    </alternativeName>
</protein>
<feature type="compositionally biased region" description="Low complexity" evidence="10">
    <location>
        <begin position="122"/>
        <end position="137"/>
    </location>
</feature>
<comment type="caution">
    <text evidence="11">The sequence shown here is derived from an EMBL/GenBank/DDBJ whole genome shotgun (WGS) entry which is preliminary data.</text>
</comment>
<dbReference type="GO" id="GO:0005732">
    <property type="term" value="C:sno(s)RNA-containing ribonucleoprotein complex"/>
    <property type="evidence" value="ECO:0007669"/>
    <property type="project" value="InterPro"/>
</dbReference>
<keyword evidence="8" id="KW-0539">Nucleus</keyword>
<sequence length="608" mass="65862">MNEAHPGTDTDASMSVEDQLRDLISPVNEERTIEGNEIVAFSSTILNGGDTVEPSGSMASEHNGLFSIQTSEIIRPQTQTVQSGDVPMEGHSAPDGTNGETNNAEGELVQDSQNGEAEWEVDSSPYESSSDSSSSDDSSSDDSDEDEEDLDYAMLDPAEQARILMQDAGSDDEGPSKGGKTGGHIRTINEKPEEVIPKPDIVVTPEMVIEELGSVEAAVEGTVLIKGKVSGEYQVLESGSVLCTKDRIVLGVVAETLGRVEQPLYTVRFTNDEAIQEAGLAEKGTPVYYVQQHSTFVFTQPLKGLKGSDASNVNDEEIGDEEREFSDDEAEAEWKRQKKEGRQSRRDAKNGAENATRPKKMNFNGPSMYDDSTEINYDDVETKEDDGYTPLARPSNLHEMMSQPGLASGGKQDHAGRGSGYNRGGRGRGRGGRDRRNDYSSSVNEQRKYQMPRQNGSSAGQHGWQAQNTVANNFPSNQQSNFAPASGSYGQGYQMPQISQPLPIPQPPSLTPQNPQYPSFSPSPISPLPMSQFNWSTMPPPPSPQGPGMSPGSHLNPAFFNQQRPQYGQGSGSGPSTDNSVALAQVQAQLEMLRQYGHNFQQKGNTGR</sequence>
<reference evidence="11 12" key="2">
    <citation type="submission" date="2015-05" db="EMBL/GenBank/DDBJ databases">
        <authorList>
            <person name="Morales-Cruz A."/>
            <person name="Amrine K.C."/>
            <person name="Cantu D."/>
        </authorList>
    </citation>
    <scope>NUCLEOTIDE SEQUENCE [LARGE SCALE GENOMIC DNA]</scope>
    <source>
        <strain evidence="11">UCRPC4</strain>
    </source>
</reference>
<keyword evidence="7" id="KW-0694">RNA-binding</keyword>
<dbReference type="OrthoDB" id="21550at2759"/>
<keyword evidence="4" id="KW-0690">Ribosome biogenesis</keyword>
<feature type="compositionally biased region" description="Low complexity" evidence="10">
    <location>
        <begin position="511"/>
        <end position="531"/>
    </location>
</feature>
<dbReference type="GO" id="GO:0005634">
    <property type="term" value="C:nucleus"/>
    <property type="evidence" value="ECO:0007669"/>
    <property type="project" value="UniProtKB-SubCell"/>
</dbReference>
<evidence type="ECO:0000256" key="1">
    <source>
        <dbReference type="ARBA" id="ARBA00004123"/>
    </source>
</evidence>
<evidence type="ECO:0000256" key="4">
    <source>
        <dbReference type="ARBA" id="ARBA00022517"/>
    </source>
</evidence>
<evidence type="ECO:0000313" key="12">
    <source>
        <dbReference type="Proteomes" id="UP000053317"/>
    </source>
</evidence>
<dbReference type="GO" id="GO:0006364">
    <property type="term" value="P:rRNA processing"/>
    <property type="evidence" value="ECO:0007669"/>
    <property type="project" value="UniProtKB-KW"/>
</dbReference>
<feature type="compositionally biased region" description="Acidic residues" evidence="10">
    <location>
        <begin position="138"/>
        <end position="149"/>
    </location>
</feature>
<dbReference type="SUPFAM" id="SSF50447">
    <property type="entry name" value="Translation proteins"/>
    <property type="match status" value="1"/>
</dbReference>
<feature type="compositionally biased region" description="Acidic residues" evidence="10">
    <location>
        <begin position="314"/>
        <end position="331"/>
    </location>
</feature>
<dbReference type="Pfam" id="PF04410">
    <property type="entry name" value="Gar1"/>
    <property type="match status" value="1"/>
</dbReference>